<feature type="transmembrane region" description="Helical" evidence="1">
    <location>
        <begin position="24"/>
        <end position="42"/>
    </location>
</feature>
<evidence type="ECO:0000256" key="1">
    <source>
        <dbReference type="SAM" id="Phobius"/>
    </source>
</evidence>
<reference evidence="2 3" key="1">
    <citation type="submission" date="2013-08" db="EMBL/GenBank/DDBJ databases">
        <authorList>
            <person name="Weinstock G."/>
            <person name="Sodergren E."/>
            <person name="Wylie T."/>
            <person name="Fulton L."/>
            <person name="Fulton R."/>
            <person name="Fronick C."/>
            <person name="O'Laughlin M."/>
            <person name="Godfrey J."/>
            <person name="Miner T."/>
            <person name="Herter B."/>
            <person name="Appelbaum E."/>
            <person name="Cordes M."/>
            <person name="Lek S."/>
            <person name="Wollam A."/>
            <person name="Pepin K.H."/>
            <person name="Palsikar V.B."/>
            <person name="Mitreva M."/>
            <person name="Wilson R.K."/>
        </authorList>
    </citation>
    <scope>NUCLEOTIDE SEQUENCE [LARGE SCALE GENOMIC DNA]</scope>
    <source>
        <strain evidence="2 3">F0041</strain>
    </source>
</reference>
<accession>U2DT49</accession>
<name>U2DT49_9BACE</name>
<sequence>MVRKTGIVPKGLVKVKKEVRQSRANGKSAVSIILSFYALIIFRQKYD</sequence>
<keyword evidence="1" id="KW-0472">Membrane</keyword>
<keyword evidence="1" id="KW-0812">Transmembrane</keyword>
<organism evidence="2 3">
    <name type="scientific">Bacteroides pyogenes F0041</name>
    <dbReference type="NCBI Taxonomy" id="1321819"/>
    <lineage>
        <taxon>Bacteria</taxon>
        <taxon>Pseudomonadati</taxon>
        <taxon>Bacteroidota</taxon>
        <taxon>Bacteroidia</taxon>
        <taxon>Bacteroidales</taxon>
        <taxon>Bacteroidaceae</taxon>
        <taxon>Bacteroides</taxon>
    </lineage>
</organism>
<gene>
    <name evidence="2" type="ORF">HMPREF1981_02114</name>
</gene>
<dbReference type="EMBL" id="AWSV01000115">
    <property type="protein sequence ID" value="ERI84782.1"/>
    <property type="molecule type" value="Genomic_DNA"/>
</dbReference>
<evidence type="ECO:0000313" key="3">
    <source>
        <dbReference type="Proteomes" id="UP000016496"/>
    </source>
</evidence>
<dbReference type="AlphaFoldDB" id="U2DT49"/>
<dbReference type="Proteomes" id="UP000016496">
    <property type="component" value="Unassembled WGS sequence"/>
</dbReference>
<proteinExistence type="predicted"/>
<keyword evidence="1" id="KW-1133">Transmembrane helix</keyword>
<evidence type="ECO:0000313" key="2">
    <source>
        <dbReference type="EMBL" id="ERI84782.1"/>
    </source>
</evidence>
<protein>
    <submittedName>
        <fullName evidence="2">Uncharacterized protein</fullName>
    </submittedName>
</protein>
<dbReference type="HOGENOM" id="CLU_216718_0_0_10"/>
<comment type="caution">
    <text evidence="2">The sequence shown here is derived from an EMBL/GenBank/DDBJ whole genome shotgun (WGS) entry which is preliminary data.</text>
</comment>